<keyword evidence="2" id="KW-1185">Reference proteome</keyword>
<protein>
    <submittedName>
        <fullName evidence="1">K02A2.6-like</fullName>
    </submittedName>
</protein>
<dbReference type="EMBL" id="CP092885">
    <property type="protein sequence ID" value="UYV83707.1"/>
    <property type="molecule type" value="Genomic_DNA"/>
</dbReference>
<organism evidence="1 2">
    <name type="scientific">Cordylochernes scorpioides</name>
    <dbReference type="NCBI Taxonomy" id="51811"/>
    <lineage>
        <taxon>Eukaryota</taxon>
        <taxon>Metazoa</taxon>
        <taxon>Ecdysozoa</taxon>
        <taxon>Arthropoda</taxon>
        <taxon>Chelicerata</taxon>
        <taxon>Arachnida</taxon>
        <taxon>Pseudoscorpiones</taxon>
        <taxon>Cheliferoidea</taxon>
        <taxon>Chernetidae</taxon>
        <taxon>Cordylochernes</taxon>
    </lineage>
</organism>
<dbReference type="SUPFAM" id="SSF53098">
    <property type="entry name" value="Ribonuclease H-like"/>
    <property type="match status" value="1"/>
</dbReference>
<dbReference type="Gene3D" id="3.30.420.10">
    <property type="entry name" value="Ribonuclease H-like superfamily/Ribonuclease H"/>
    <property type="match status" value="1"/>
</dbReference>
<proteinExistence type="predicted"/>
<reference evidence="1 2" key="1">
    <citation type="submission" date="2022-03" db="EMBL/GenBank/DDBJ databases">
        <title>A chromosomal length assembly of Cordylochernes scorpioides.</title>
        <authorList>
            <person name="Zeh D."/>
            <person name="Zeh J."/>
        </authorList>
    </citation>
    <scope>NUCLEOTIDE SEQUENCE [LARGE SCALE GENOMIC DNA]</scope>
    <source>
        <strain evidence="1">IN4F17</strain>
        <tissue evidence="1">Whole Body</tissue>
    </source>
</reference>
<dbReference type="InterPro" id="IPR036397">
    <property type="entry name" value="RNaseH_sf"/>
</dbReference>
<evidence type="ECO:0000313" key="2">
    <source>
        <dbReference type="Proteomes" id="UP001235939"/>
    </source>
</evidence>
<dbReference type="InterPro" id="IPR012337">
    <property type="entry name" value="RNaseH-like_sf"/>
</dbReference>
<evidence type="ECO:0000313" key="1">
    <source>
        <dbReference type="EMBL" id="UYV83707.1"/>
    </source>
</evidence>
<dbReference type="Proteomes" id="UP001235939">
    <property type="component" value="Chromosome 23"/>
</dbReference>
<name>A0ABY6LTR2_9ARAC</name>
<sequence length="131" mass="15130">MTASRFLEPRTEITNYQYGFRRTIHEQYVFDHCGQFFLKWPEVIGMNSTTTQNTIKVLREIFSRYGIPEQVVTDKGSFRASPSSANYRDVSQGWWKRWASRGIAPGCSEAGALNRPGIQEKWQMEMEAEGP</sequence>
<accession>A0ABY6LTR2</accession>
<gene>
    <name evidence="1" type="ORF">LAZ67_23002181</name>
</gene>